<evidence type="ECO:0000256" key="4">
    <source>
        <dbReference type="SAM" id="SignalP"/>
    </source>
</evidence>
<comment type="similarity">
    <text evidence="1">Belongs to the bacterial solute-binding protein 3 family.</text>
</comment>
<dbReference type="Gene3D" id="3.40.190.10">
    <property type="entry name" value="Periplasmic binding protein-like II"/>
    <property type="match status" value="2"/>
</dbReference>
<dbReference type="GO" id="GO:0006865">
    <property type="term" value="P:amino acid transport"/>
    <property type="evidence" value="ECO:0007669"/>
    <property type="project" value="TreeGrafter"/>
</dbReference>
<dbReference type="GO" id="GO:0030288">
    <property type="term" value="C:outer membrane-bounded periplasmic space"/>
    <property type="evidence" value="ECO:0007669"/>
    <property type="project" value="TreeGrafter"/>
</dbReference>
<dbReference type="GO" id="GO:0005576">
    <property type="term" value="C:extracellular region"/>
    <property type="evidence" value="ECO:0007669"/>
    <property type="project" value="TreeGrafter"/>
</dbReference>
<proteinExistence type="inferred from homology"/>
<keyword evidence="7" id="KW-1185">Reference proteome</keyword>
<dbReference type="InterPro" id="IPR051455">
    <property type="entry name" value="Bact_solute-bind_prot3"/>
</dbReference>
<dbReference type="SMART" id="SM00062">
    <property type="entry name" value="PBPb"/>
    <property type="match status" value="1"/>
</dbReference>
<dbReference type="SUPFAM" id="SSF53850">
    <property type="entry name" value="Periplasmic binding protein-like II"/>
    <property type="match status" value="1"/>
</dbReference>
<evidence type="ECO:0000256" key="2">
    <source>
        <dbReference type="ARBA" id="ARBA00022448"/>
    </source>
</evidence>
<evidence type="ECO:0000256" key="3">
    <source>
        <dbReference type="ARBA" id="ARBA00022729"/>
    </source>
</evidence>
<name>A0A5E4VVQ4_9BURK</name>
<keyword evidence="3 4" id="KW-0732">Signal</keyword>
<dbReference type="CDD" id="cd13688">
    <property type="entry name" value="PBP2_GltI_DEBP"/>
    <property type="match status" value="1"/>
</dbReference>
<dbReference type="NCBIfam" id="NF008063">
    <property type="entry name" value="PRK10797.1"/>
    <property type="match status" value="1"/>
</dbReference>
<evidence type="ECO:0000313" key="6">
    <source>
        <dbReference type="EMBL" id="VVE16607.1"/>
    </source>
</evidence>
<dbReference type="Proteomes" id="UP000333828">
    <property type="component" value="Unassembled WGS sequence"/>
</dbReference>
<gene>
    <name evidence="6" type="primary">gltI_4</name>
    <name evidence="6" type="ORF">PIN31115_02908</name>
</gene>
<dbReference type="InterPro" id="IPR001638">
    <property type="entry name" value="Solute-binding_3/MltF_N"/>
</dbReference>
<dbReference type="PANTHER" id="PTHR30085:SF2">
    <property type="entry name" value="GLUTAMATE_ASPARTATE IMPORT SOLUTE-BINDING PROTEIN"/>
    <property type="match status" value="1"/>
</dbReference>
<sequence length="300" mass="32953">MKYMSYGVVLLALMSGVANTQAATPLTGSLKKIKENNVIVLGNRESSVPYSYYDNGQNVIGYSQEIALQIVEAIKKEIDAPGLQVRMMPITAQNRIPLVQSGTINLECGGTTNNAERRKQVEFSNTISITETRLLTKRTSGIRSFNDIEGKTVAVTAGTTSERYLRKKIAEAKLNVMIVAATDHAQGFMMVQQGRAAAFFMDSDVLSAEKAKASKSDDYIITGEPQTFEAIACMLPKNDPALKAIVDKTIARIQTSGEAYKLYQKWFMSPIPPQNINLNLPLSQKLKSVFETPNDVSLDD</sequence>
<evidence type="ECO:0000313" key="7">
    <source>
        <dbReference type="Proteomes" id="UP000333828"/>
    </source>
</evidence>
<evidence type="ECO:0000256" key="1">
    <source>
        <dbReference type="ARBA" id="ARBA00010333"/>
    </source>
</evidence>
<organism evidence="6 7">
    <name type="scientific">Pandoraea iniqua</name>
    <dbReference type="NCBI Taxonomy" id="2508288"/>
    <lineage>
        <taxon>Bacteria</taxon>
        <taxon>Pseudomonadati</taxon>
        <taxon>Pseudomonadota</taxon>
        <taxon>Betaproteobacteria</taxon>
        <taxon>Burkholderiales</taxon>
        <taxon>Burkholderiaceae</taxon>
        <taxon>Pandoraea</taxon>
    </lineage>
</organism>
<accession>A0A5E4VVQ4</accession>
<dbReference type="RefSeq" id="WP_217426810.1">
    <property type="nucleotide sequence ID" value="NZ_CABPSF010000004.1"/>
</dbReference>
<evidence type="ECO:0000259" key="5">
    <source>
        <dbReference type="SMART" id="SM00062"/>
    </source>
</evidence>
<reference evidence="6 7" key="1">
    <citation type="submission" date="2019-08" db="EMBL/GenBank/DDBJ databases">
        <authorList>
            <person name="Peeters C."/>
        </authorList>
    </citation>
    <scope>NUCLEOTIDE SEQUENCE [LARGE SCALE GENOMIC DNA]</scope>
    <source>
        <strain evidence="6 7">LMG 31115</strain>
    </source>
</reference>
<protein>
    <submittedName>
        <fullName evidence="6">Glutamate/aspartate import solute-binding protein</fullName>
    </submittedName>
</protein>
<dbReference type="AlphaFoldDB" id="A0A5E4VVQ4"/>
<dbReference type="EMBL" id="CABPSI010000003">
    <property type="protein sequence ID" value="VVE16607.1"/>
    <property type="molecule type" value="Genomic_DNA"/>
</dbReference>
<feature type="domain" description="Solute-binding protein family 3/N-terminal" evidence="5">
    <location>
        <begin position="38"/>
        <end position="270"/>
    </location>
</feature>
<dbReference type="PANTHER" id="PTHR30085">
    <property type="entry name" value="AMINO ACID ABC TRANSPORTER PERMEASE"/>
    <property type="match status" value="1"/>
</dbReference>
<keyword evidence="2" id="KW-0813">Transport</keyword>
<feature type="signal peptide" evidence="4">
    <location>
        <begin position="1"/>
        <end position="22"/>
    </location>
</feature>
<feature type="chain" id="PRO_5030116988" evidence="4">
    <location>
        <begin position="23"/>
        <end position="300"/>
    </location>
</feature>
<dbReference type="Pfam" id="PF00497">
    <property type="entry name" value="SBP_bac_3"/>
    <property type="match status" value="1"/>
</dbReference>